<evidence type="ECO:0000256" key="1">
    <source>
        <dbReference type="SAM" id="Phobius"/>
    </source>
</evidence>
<dbReference type="KEGG" id="pcm:AY601_1292"/>
<proteinExistence type="predicted"/>
<dbReference type="PATRIC" id="fig|188932.3.peg.1343"/>
<gene>
    <name evidence="2" type="ORF">AY601_1292</name>
</gene>
<keyword evidence="1" id="KW-0472">Membrane</keyword>
<name>A0A127V9Y9_9SPHI</name>
<reference evidence="2 3" key="1">
    <citation type="submission" date="2016-03" db="EMBL/GenBank/DDBJ databases">
        <title>Complete genome sequence of Pedobacter cryoconitis PAMC 27485.</title>
        <authorList>
            <person name="Lee J."/>
            <person name="Kim O.-S."/>
        </authorList>
    </citation>
    <scope>NUCLEOTIDE SEQUENCE [LARGE SCALE GENOMIC DNA]</scope>
    <source>
        <strain evidence="2 3">PAMC 27485</strain>
    </source>
</reference>
<evidence type="ECO:0000313" key="2">
    <source>
        <dbReference type="EMBL" id="AMP98212.1"/>
    </source>
</evidence>
<evidence type="ECO:0000313" key="3">
    <source>
        <dbReference type="Proteomes" id="UP000071561"/>
    </source>
</evidence>
<keyword evidence="3" id="KW-1185">Reference proteome</keyword>
<keyword evidence="1" id="KW-0812">Transmembrane</keyword>
<dbReference type="AlphaFoldDB" id="A0A127V9Y9"/>
<keyword evidence="1" id="KW-1133">Transmembrane helix</keyword>
<feature type="transmembrane region" description="Helical" evidence="1">
    <location>
        <begin position="12"/>
        <end position="29"/>
    </location>
</feature>
<sequence length="58" mass="6338">MADFFKKNGVKIISILLLILILGDAWLLLTKGFSSTVLSGLIGCSLTLFGLNYFKNKS</sequence>
<accession>A0A127V9Y9</accession>
<dbReference type="EMBL" id="CP014504">
    <property type="protein sequence ID" value="AMP98212.1"/>
    <property type="molecule type" value="Genomic_DNA"/>
</dbReference>
<protein>
    <submittedName>
        <fullName evidence="2">Uncharacterized protein</fullName>
    </submittedName>
</protein>
<organism evidence="2 3">
    <name type="scientific">Pedobacter cryoconitis</name>
    <dbReference type="NCBI Taxonomy" id="188932"/>
    <lineage>
        <taxon>Bacteria</taxon>
        <taxon>Pseudomonadati</taxon>
        <taxon>Bacteroidota</taxon>
        <taxon>Sphingobacteriia</taxon>
        <taxon>Sphingobacteriales</taxon>
        <taxon>Sphingobacteriaceae</taxon>
        <taxon>Pedobacter</taxon>
    </lineage>
</organism>
<feature type="transmembrane region" description="Helical" evidence="1">
    <location>
        <begin position="35"/>
        <end position="54"/>
    </location>
</feature>
<dbReference type="Proteomes" id="UP000071561">
    <property type="component" value="Chromosome"/>
</dbReference>